<evidence type="ECO:0000256" key="6">
    <source>
        <dbReference type="ARBA" id="ARBA00023136"/>
    </source>
</evidence>
<dbReference type="AlphaFoldDB" id="A0A9P8G2S4"/>
<feature type="transmembrane region" description="Helical" evidence="8">
    <location>
        <begin position="476"/>
        <end position="494"/>
    </location>
</feature>
<evidence type="ECO:0000259" key="9">
    <source>
        <dbReference type="PROSITE" id="PS50850"/>
    </source>
</evidence>
<dbReference type="PROSITE" id="PS50850">
    <property type="entry name" value="MFS"/>
    <property type="match status" value="1"/>
</dbReference>
<dbReference type="PANTHER" id="PTHR48022:SF13">
    <property type="entry name" value="MAJOR FACILITATOR SUPERFAMILY (MFS) PROFILE DOMAIN-CONTAINING PROTEIN"/>
    <property type="match status" value="1"/>
</dbReference>
<gene>
    <name evidence="10" type="ORF">KCU98_g1509</name>
</gene>
<evidence type="ECO:0000256" key="1">
    <source>
        <dbReference type="ARBA" id="ARBA00004141"/>
    </source>
</evidence>
<dbReference type="NCBIfam" id="TIGR00879">
    <property type="entry name" value="SP"/>
    <property type="match status" value="1"/>
</dbReference>
<dbReference type="GO" id="GO:0005351">
    <property type="term" value="F:carbohydrate:proton symporter activity"/>
    <property type="evidence" value="ECO:0007669"/>
    <property type="project" value="TreeGrafter"/>
</dbReference>
<dbReference type="SUPFAM" id="SSF103473">
    <property type="entry name" value="MFS general substrate transporter"/>
    <property type="match status" value="1"/>
</dbReference>
<feature type="domain" description="Major facilitator superfamily (MFS) profile" evidence="9">
    <location>
        <begin position="56"/>
        <end position="498"/>
    </location>
</feature>
<dbReference type="Gene3D" id="1.20.1250.20">
    <property type="entry name" value="MFS general substrate transporter like domains"/>
    <property type="match status" value="1"/>
</dbReference>
<comment type="similarity">
    <text evidence="2 7">Belongs to the major facilitator superfamily. Sugar transporter (TC 2.A.1.1) family.</text>
</comment>
<sequence length="540" mass="59460">MNIDEKNMVADLSKVATPDADNEHIETIMGSTAFNDALIREHPTLLSPTTMLLFACTLIGCLCQTMNGYDGSLLNGLLANPQFRSFFHGSNAGIWAGIVSSMYQIGGVVALPFVGPAIDTWGRKWGMFIGSLIIAIGTIVSGTTFNDGKVGQFMGGRFLLGFGVSIASSAGPIYVVEMSHPAYRGKVTAYCNTFWFTGNIVAAGCVRGALNLSGNSSWLVPVWVQMACPLIICLFVWFIPESPRWLYVNNKQDSAIATLTKWHGQGNRDSAWVKLQLSEYEDFLNMDGADKRWWDYSALFKKRSSRYRLACNCGFSIFAQWAGNAVLSYFLSAVLDTAGYRQAIQQTNINLGYACFQFVFALMGSAFVDKVGRRRLMLTGMTGCAIVWVGMTTASGIFKESANASAAKATVAMIFMFGAVFSFCLTPLQALYPVEVLSFEMRAKGMAFSSLAVNAGGLLNQFAWPVSLKNIGWKTYIIFIIWCVAQTVIIWYWFPETRNRTLEELDDIFEAPKPVKKSLEKKQVLVSEQHGVAVIEKVVA</sequence>
<feature type="transmembrane region" description="Helical" evidence="8">
    <location>
        <begin position="410"/>
        <end position="434"/>
    </location>
</feature>
<dbReference type="FunFam" id="1.20.1250.20:FF:000217">
    <property type="entry name" value="MFS lactose permease, putative"/>
    <property type="match status" value="1"/>
</dbReference>
<dbReference type="Pfam" id="PF00083">
    <property type="entry name" value="Sugar_tr"/>
    <property type="match status" value="1"/>
</dbReference>
<proteinExistence type="inferred from homology"/>
<feature type="transmembrane region" description="Helical" evidence="8">
    <location>
        <begin position="157"/>
        <end position="175"/>
    </location>
</feature>
<feature type="transmembrane region" description="Helical" evidence="8">
    <location>
        <begin position="222"/>
        <end position="239"/>
    </location>
</feature>
<name>A0A9P8G2S4_AURME</name>
<reference evidence="10" key="2">
    <citation type="submission" date="2021-08" db="EMBL/GenBank/DDBJ databases">
        <authorList>
            <person name="Gostincar C."/>
            <person name="Sun X."/>
            <person name="Song Z."/>
            <person name="Gunde-Cimerman N."/>
        </authorList>
    </citation>
    <scope>NUCLEOTIDE SEQUENCE</scope>
    <source>
        <strain evidence="10">EXF-9298</strain>
    </source>
</reference>
<feature type="transmembrane region" description="Helical" evidence="8">
    <location>
        <begin position="309"/>
        <end position="331"/>
    </location>
</feature>
<evidence type="ECO:0000256" key="5">
    <source>
        <dbReference type="ARBA" id="ARBA00022989"/>
    </source>
</evidence>
<accession>A0A9P8G2S4</accession>
<feature type="transmembrane region" description="Helical" evidence="8">
    <location>
        <begin position="376"/>
        <end position="398"/>
    </location>
</feature>
<keyword evidence="5 8" id="KW-1133">Transmembrane helix</keyword>
<dbReference type="InterPro" id="IPR005828">
    <property type="entry name" value="MFS_sugar_transport-like"/>
</dbReference>
<dbReference type="InterPro" id="IPR005829">
    <property type="entry name" value="Sugar_transporter_CS"/>
</dbReference>
<evidence type="ECO:0000256" key="4">
    <source>
        <dbReference type="ARBA" id="ARBA00022692"/>
    </source>
</evidence>
<organism evidence="10 11">
    <name type="scientific">Aureobasidium melanogenum</name>
    <name type="common">Aureobasidium pullulans var. melanogenum</name>
    <dbReference type="NCBI Taxonomy" id="46634"/>
    <lineage>
        <taxon>Eukaryota</taxon>
        <taxon>Fungi</taxon>
        <taxon>Dikarya</taxon>
        <taxon>Ascomycota</taxon>
        <taxon>Pezizomycotina</taxon>
        <taxon>Dothideomycetes</taxon>
        <taxon>Dothideomycetidae</taxon>
        <taxon>Dothideales</taxon>
        <taxon>Saccotheciaceae</taxon>
        <taxon>Aureobasidium</taxon>
    </lineage>
</organism>
<dbReference type="InterPro" id="IPR036259">
    <property type="entry name" value="MFS_trans_sf"/>
</dbReference>
<dbReference type="EMBL" id="JAHFXS010000055">
    <property type="protein sequence ID" value="KAG9989959.1"/>
    <property type="molecule type" value="Genomic_DNA"/>
</dbReference>
<dbReference type="InterPro" id="IPR020846">
    <property type="entry name" value="MFS_dom"/>
</dbReference>
<feature type="non-terminal residue" evidence="10">
    <location>
        <position position="1"/>
    </location>
</feature>
<keyword evidence="3 7" id="KW-0813">Transport</keyword>
<evidence type="ECO:0000256" key="7">
    <source>
        <dbReference type="RuleBase" id="RU003346"/>
    </source>
</evidence>
<evidence type="ECO:0000256" key="2">
    <source>
        <dbReference type="ARBA" id="ARBA00010992"/>
    </source>
</evidence>
<comment type="subcellular location">
    <subcellularLocation>
        <location evidence="1">Membrane</location>
        <topology evidence="1">Multi-pass membrane protein</topology>
    </subcellularLocation>
</comment>
<keyword evidence="6 8" id="KW-0472">Membrane</keyword>
<dbReference type="PANTHER" id="PTHR48022">
    <property type="entry name" value="PLASTIDIC GLUCOSE TRANSPORTER 4"/>
    <property type="match status" value="1"/>
</dbReference>
<evidence type="ECO:0000313" key="10">
    <source>
        <dbReference type="EMBL" id="KAG9989959.1"/>
    </source>
</evidence>
<comment type="caution">
    <text evidence="10">The sequence shown here is derived from an EMBL/GenBank/DDBJ whole genome shotgun (WGS) entry which is preliminary data.</text>
</comment>
<evidence type="ECO:0000313" key="11">
    <source>
        <dbReference type="Proteomes" id="UP000729357"/>
    </source>
</evidence>
<dbReference type="GO" id="GO:0016020">
    <property type="term" value="C:membrane"/>
    <property type="evidence" value="ECO:0007669"/>
    <property type="project" value="UniProtKB-SubCell"/>
</dbReference>
<evidence type="ECO:0000256" key="8">
    <source>
        <dbReference type="SAM" id="Phobius"/>
    </source>
</evidence>
<feature type="transmembrane region" description="Helical" evidence="8">
    <location>
        <begin position="50"/>
        <end position="69"/>
    </location>
</feature>
<keyword evidence="10" id="KW-0762">Sugar transport</keyword>
<feature type="transmembrane region" description="Helical" evidence="8">
    <location>
        <begin position="125"/>
        <end position="145"/>
    </location>
</feature>
<dbReference type="Proteomes" id="UP000729357">
    <property type="component" value="Unassembled WGS sequence"/>
</dbReference>
<dbReference type="InterPro" id="IPR003663">
    <property type="entry name" value="Sugar/inositol_transpt"/>
</dbReference>
<dbReference type="PROSITE" id="PS00216">
    <property type="entry name" value="SUGAR_TRANSPORT_1"/>
    <property type="match status" value="1"/>
</dbReference>
<feature type="transmembrane region" description="Helical" evidence="8">
    <location>
        <begin position="92"/>
        <end position="113"/>
    </location>
</feature>
<feature type="transmembrane region" description="Helical" evidence="8">
    <location>
        <begin position="187"/>
        <end position="210"/>
    </location>
</feature>
<keyword evidence="11" id="KW-1185">Reference proteome</keyword>
<evidence type="ECO:0000256" key="3">
    <source>
        <dbReference type="ARBA" id="ARBA00022448"/>
    </source>
</evidence>
<reference evidence="10" key="1">
    <citation type="journal article" date="2021" name="J Fungi (Basel)">
        <title>Virulence traits and population genomics of the black yeast Aureobasidium melanogenum.</title>
        <authorList>
            <person name="Cernosa A."/>
            <person name="Sun X."/>
            <person name="Gostincar C."/>
            <person name="Fang C."/>
            <person name="Gunde-Cimerman N."/>
            <person name="Song Z."/>
        </authorList>
    </citation>
    <scope>NUCLEOTIDE SEQUENCE</scope>
    <source>
        <strain evidence="10">EXF-9298</strain>
    </source>
</reference>
<keyword evidence="4 8" id="KW-0812">Transmembrane</keyword>
<protein>
    <submittedName>
        <fullName evidence="10">Sugar transporter</fullName>
    </submittedName>
</protein>
<dbReference type="InterPro" id="IPR050360">
    <property type="entry name" value="MFS_Sugar_Transporters"/>
</dbReference>
<feature type="transmembrane region" description="Helical" evidence="8">
    <location>
        <begin position="446"/>
        <end position="464"/>
    </location>
</feature>
<feature type="transmembrane region" description="Helical" evidence="8">
    <location>
        <begin position="351"/>
        <end position="369"/>
    </location>
</feature>